<sequence length="514" mass="57859">MFPHNRTDKVPLSLDSLGEDVLYLVALAVSNFPGALNAYSRTSHSIRSACLGMLFACARAPPAYLTVPANRDAPPLIIRPLVRQLTYYPAILEYADFGWELDFFPSLRSIKFVAIPRDYCSVPWMAIKTCIEHPNISSLSFLSCVPDMSGDGPLEATYRSILTDLSCVPYVWRDVSCRLDRRDVRNEHKLESDSLAALVASMTPLARHLRLPLETAPLGQMAIHPWLALRELYLSGRYITPENLKTLPDMLSDIPNRLPSLTSLTILASPLNGYGRTPILGRLSSQVHHPKLRSLTISYPDPDDAICALQAPNLTHLSLRDWPRYYYPLHFPDALTADIAWPILSSSECLSILKSMGTNGRLEQLEVVYQADSAEEDLLLHIATAHPSLWSIELHRYRSEDDDSPVPYEQIALRLASVKRLRRLRLNLDFPETTGPLCDSSEAFYRWTTLFLQVGTRMMAVLHQSCPMLVALEMLKQTYNSALWARFHPSGKTSLYEGGLERDGEWPPFTPPSI</sequence>
<dbReference type="SUPFAM" id="SSF52047">
    <property type="entry name" value="RNI-like"/>
    <property type="match status" value="1"/>
</dbReference>
<dbReference type="EMBL" id="ML122328">
    <property type="protein sequence ID" value="RPD53159.1"/>
    <property type="molecule type" value="Genomic_DNA"/>
</dbReference>
<gene>
    <name evidence="1" type="ORF">L227DRAFT_536342</name>
</gene>
<dbReference type="AlphaFoldDB" id="A0A5C2RQG5"/>
<dbReference type="OrthoDB" id="3270220at2759"/>
<accession>A0A5C2RQG5</accession>
<protein>
    <recommendedName>
        <fullName evidence="3">F-box domain-containing protein</fullName>
    </recommendedName>
</protein>
<name>A0A5C2RQG5_9APHY</name>
<evidence type="ECO:0008006" key="3">
    <source>
        <dbReference type="Google" id="ProtNLM"/>
    </source>
</evidence>
<organism evidence="1 2">
    <name type="scientific">Lentinus tigrinus ALCF2SS1-6</name>
    <dbReference type="NCBI Taxonomy" id="1328759"/>
    <lineage>
        <taxon>Eukaryota</taxon>
        <taxon>Fungi</taxon>
        <taxon>Dikarya</taxon>
        <taxon>Basidiomycota</taxon>
        <taxon>Agaricomycotina</taxon>
        <taxon>Agaricomycetes</taxon>
        <taxon>Polyporales</taxon>
        <taxon>Polyporaceae</taxon>
        <taxon>Lentinus</taxon>
    </lineage>
</organism>
<dbReference type="Proteomes" id="UP000313359">
    <property type="component" value="Unassembled WGS sequence"/>
</dbReference>
<evidence type="ECO:0000313" key="2">
    <source>
        <dbReference type="Proteomes" id="UP000313359"/>
    </source>
</evidence>
<proteinExistence type="predicted"/>
<keyword evidence="2" id="KW-1185">Reference proteome</keyword>
<dbReference type="InterPro" id="IPR032675">
    <property type="entry name" value="LRR_dom_sf"/>
</dbReference>
<evidence type="ECO:0000313" key="1">
    <source>
        <dbReference type="EMBL" id="RPD53159.1"/>
    </source>
</evidence>
<reference evidence="1" key="1">
    <citation type="journal article" date="2018" name="Genome Biol. Evol.">
        <title>Genomics and development of Lentinus tigrinus, a white-rot wood-decaying mushroom with dimorphic fruiting bodies.</title>
        <authorList>
            <person name="Wu B."/>
            <person name="Xu Z."/>
            <person name="Knudson A."/>
            <person name="Carlson A."/>
            <person name="Chen N."/>
            <person name="Kovaka S."/>
            <person name="LaButti K."/>
            <person name="Lipzen A."/>
            <person name="Pennachio C."/>
            <person name="Riley R."/>
            <person name="Schakwitz W."/>
            <person name="Umezawa K."/>
            <person name="Ohm R.A."/>
            <person name="Grigoriev I.V."/>
            <person name="Nagy L.G."/>
            <person name="Gibbons J."/>
            <person name="Hibbett D."/>
        </authorList>
    </citation>
    <scope>NUCLEOTIDE SEQUENCE [LARGE SCALE GENOMIC DNA]</scope>
    <source>
        <strain evidence="1">ALCF2SS1-6</strain>
    </source>
</reference>
<dbReference type="Gene3D" id="3.80.10.10">
    <property type="entry name" value="Ribonuclease Inhibitor"/>
    <property type="match status" value="1"/>
</dbReference>